<dbReference type="Proteomes" id="UP000051176">
    <property type="component" value="Unassembled WGS sequence"/>
</dbReference>
<gene>
    <name evidence="1" type="ORF">FD07_GL001160</name>
</gene>
<keyword evidence="2" id="KW-1185">Reference proteome</keyword>
<comment type="caution">
    <text evidence="1">The sequence shown here is derived from an EMBL/GenBank/DDBJ whole genome shotgun (WGS) entry which is preliminary data.</text>
</comment>
<protein>
    <submittedName>
        <fullName evidence="1">Uncharacterized protein</fullName>
    </submittedName>
</protein>
<accession>A0A0R1GYU7</accession>
<dbReference type="EMBL" id="AZCZ01000003">
    <property type="protein sequence ID" value="KRK39365.1"/>
    <property type="molecule type" value="Genomic_DNA"/>
</dbReference>
<evidence type="ECO:0000313" key="1">
    <source>
        <dbReference type="EMBL" id="KRK39365.1"/>
    </source>
</evidence>
<organism evidence="1 2">
    <name type="scientific">Levilactobacillus parabrevis ATCC 53295</name>
    <dbReference type="NCBI Taxonomy" id="1267003"/>
    <lineage>
        <taxon>Bacteria</taxon>
        <taxon>Bacillati</taxon>
        <taxon>Bacillota</taxon>
        <taxon>Bacilli</taxon>
        <taxon>Lactobacillales</taxon>
        <taxon>Lactobacillaceae</taxon>
        <taxon>Levilactobacillus</taxon>
    </lineage>
</organism>
<evidence type="ECO:0000313" key="2">
    <source>
        <dbReference type="Proteomes" id="UP000051176"/>
    </source>
</evidence>
<dbReference type="STRING" id="357278.IV61_GL000074"/>
<proteinExistence type="predicted"/>
<name>A0A0R1GYU7_9LACO</name>
<dbReference type="AlphaFoldDB" id="A0A0R1GYU7"/>
<sequence>MDWQAANLDKPSWIDVGTMYRLDKTLQMKIKKIGKLSVADIWRLAMFTREHESGM</sequence>
<reference evidence="1 2" key="1">
    <citation type="journal article" date="2015" name="Genome Announc.">
        <title>Expanding the biotechnology potential of lactobacilli through comparative genomics of 213 strains and associated genera.</title>
        <authorList>
            <person name="Sun Z."/>
            <person name="Harris H.M."/>
            <person name="McCann A."/>
            <person name="Guo C."/>
            <person name="Argimon S."/>
            <person name="Zhang W."/>
            <person name="Yang X."/>
            <person name="Jeffery I.B."/>
            <person name="Cooney J.C."/>
            <person name="Kagawa T.F."/>
            <person name="Liu W."/>
            <person name="Song Y."/>
            <person name="Salvetti E."/>
            <person name="Wrobel A."/>
            <person name="Rasinkangas P."/>
            <person name="Parkhill J."/>
            <person name="Rea M.C."/>
            <person name="O'Sullivan O."/>
            <person name="Ritari J."/>
            <person name="Douillard F.P."/>
            <person name="Paul Ross R."/>
            <person name="Yang R."/>
            <person name="Briner A.E."/>
            <person name="Felis G.E."/>
            <person name="de Vos W.M."/>
            <person name="Barrangou R."/>
            <person name="Klaenhammer T.R."/>
            <person name="Caufield P.W."/>
            <person name="Cui Y."/>
            <person name="Zhang H."/>
            <person name="O'Toole P.W."/>
        </authorList>
    </citation>
    <scope>NUCLEOTIDE SEQUENCE [LARGE SCALE GENOMIC DNA]</scope>
    <source>
        <strain evidence="1 2">ATCC 53295</strain>
    </source>
</reference>
<dbReference type="PATRIC" id="fig|1267003.4.peg.1229"/>